<keyword evidence="3" id="KW-1185">Reference proteome</keyword>
<protein>
    <recommendedName>
        <fullName evidence="1">Putative zinc-finger domain-containing protein</fullName>
    </recommendedName>
</protein>
<dbReference type="OrthoDB" id="5422042at2"/>
<dbReference type="RefSeq" id="WP_155304634.1">
    <property type="nucleotide sequence ID" value="NZ_AP021875.1"/>
</dbReference>
<name>A0A5K7Z429_9BACT</name>
<evidence type="ECO:0000259" key="1">
    <source>
        <dbReference type="Pfam" id="PF13490"/>
    </source>
</evidence>
<sequence>MDCVEIRRRLDAWLDGELPAPEAKRISDHIKRCPACRLEAQGNRQLMDLLDHLPPLAAPAAFSRRTMQAFRAGLEKPGMAEWWRSLSLAMRSAVCGTALAGLLCGAVLGTRVIQFETAVVANPYQSVYASKGIYP</sequence>
<dbReference type="EMBL" id="AP021875">
    <property type="protein sequence ID" value="BBO75738.1"/>
    <property type="molecule type" value="Genomic_DNA"/>
</dbReference>
<proteinExistence type="predicted"/>
<dbReference type="Pfam" id="PF13490">
    <property type="entry name" value="zf-HC2"/>
    <property type="match status" value="1"/>
</dbReference>
<reference evidence="2 3" key="1">
    <citation type="submission" date="2019-11" db="EMBL/GenBank/DDBJ databases">
        <title>Comparative genomics of hydrocarbon-degrading Desulfosarcina strains.</title>
        <authorList>
            <person name="Watanabe M."/>
            <person name="Kojima H."/>
            <person name="Fukui M."/>
        </authorList>
    </citation>
    <scope>NUCLEOTIDE SEQUENCE [LARGE SCALE GENOMIC DNA]</scope>
    <source>
        <strain evidence="2 3">PP31</strain>
    </source>
</reference>
<dbReference type="Proteomes" id="UP000427769">
    <property type="component" value="Chromosome"/>
</dbReference>
<feature type="domain" description="Putative zinc-finger" evidence="1">
    <location>
        <begin position="3"/>
        <end position="37"/>
    </location>
</feature>
<gene>
    <name evidence="2" type="ORF">DSCW_31550</name>
</gene>
<dbReference type="AlphaFoldDB" id="A0A5K7Z429"/>
<dbReference type="KEGG" id="dwd:DSCW_31550"/>
<evidence type="ECO:0000313" key="2">
    <source>
        <dbReference type="EMBL" id="BBO75738.1"/>
    </source>
</evidence>
<evidence type="ECO:0000313" key="3">
    <source>
        <dbReference type="Proteomes" id="UP000427769"/>
    </source>
</evidence>
<accession>A0A5K7Z429</accession>
<dbReference type="InterPro" id="IPR041916">
    <property type="entry name" value="Anti_sigma_zinc_sf"/>
</dbReference>
<organism evidence="2 3">
    <name type="scientific">Desulfosarcina widdelii</name>
    <dbReference type="NCBI Taxonomy" id="947919"/>
    <lineage>
        <taxon>Bacteria</taxon>
        <taxon>Pseudomonadati</taxon>
        <taxon>Thermodesulfobacteriota</taxon>
        <taxon>Desulfobacteria</taxon>
        <taxon>Desulfobacterales</taxon>
        <taxon>Desulfosarcinaceae</taxon>
        <taxon>Desulfosarcina</taxon>
    </lineage>
</organism>
<dbReference type="InterPro" id="IPR027383">
    <property type="entry name" value="Znf_put"/>
</dbReference>
<dbReference type="Gene3D" id="1.10.10.1320">
    <property type="entry name" value="Anti-sigma factor, zinc-finger domain"/>
    <property type="match status" value="1"/>
</dbReference>